<proteinExistence type="inferred from homology"/>
<comment type="cofactor">
    <cofactor evidence="1 4">
        <name>(R)-lipoate</name>
        <dbReference type="ChEBI" id="CHEBI:83088"/>
    </cofactor>
</comment>
<organism evidence="6">
    <name type="scientific">Candidatus Organicella extenuata</name>
    <dbReference type="NCBI Taxonomy" id="2841811"/>
    <lineage>
        <taxon>Bacteria</taxon>
        <taxon>Pseudomonadati</taxon>
        <taxon>Verrucomicrobiota</taxon>
        <taxon>Candidatus Organicella</taxon>
    </lineage>
</organism>
<evidence type="ECO:0000259" key="5">
    <source>
        <dbReference type="PROSITE" id="PS50968"/>
    </source>
</evidence>
<keyword evidence="4 6" id="KW-0012">Acyltransferase</keyword>
<dbReference type="InterPro" id="IPR045257">
    <property type="entry name" value="E2/Pdx1"/>
</dbReference>
<dbReference type="SUPFAM" id="SSF52777">
    <property type="entry name" value="CoA-dependent acyltransferases"/>
    <property type="match status" value="1"/>
</dbReference>
<keyword evidence="4 6" id="KW-0808">Transferase</keyword>
<dbReference type="Gene3D" id="3.30.559.10">
    <property type="entry name" value="Chloramphenicol acetyltransferase-like domain"/>
    <property type="match status" value="1"/>
</dbReference>
<dbReference type="PROSITE" id="PS50968">
    <property type="entry name" value="BIOTINYL_LIPOYL"/>
    <property type="match status" value="1"/>
</dbReference>
<dbReference type="GO" id="GO:0006086">
    <property type="term" value="P:pyruvate decarboxylation to acetyl-CoA"/>
    <property type="evidence" value="ECO:0007669"/>
    <property type="project" value="InterPro"/>
</dbReference>
<reference evidence="6" key="2">
    <citation type="submission" date="2023-06" db="EMBL/GenBank/DDBJ databases">
        <authorList>
            <person name="Williams T.J."/>
            <person name="Allen M.A."/>
            <person name="Ivanova N."/>
            <person name="Huntemann M."/>
            <person name="Haque S."/>
            <person name="Hancock A.M."/>
            <person name="Brazendale S."/>
            <person name="Cavicchioli R."/>
        </authorList>
    </citation>
    <scope>NUCLEOTIDE SEQUENCE</scope>
    <source>
        <strain evidence="6">MAG_Ga0307966_1000010</strain>
    </source>
</reference>
<dbReference type="InterPro" id="IPR011053">
    <property type="entry name" value="Single_hybrid_motif"/>
</dbReference>
<dbReference type="Gene3D" id="2.40.50.100">
    <property type="match status" value="1"/>
</dbReference>
<dbReference type="InterPro" id="IPR023213">
    <property type="entry name" value="CAT-like_dom_sf"/>
</dbReference>
<dbReference type="GO" id="GO:0016746">
    <property type="term" value="F:acyltransferase activity"/>
    <property type="evidence" value="ECO:0007669"/>
    <property type="project" value="UniProtKB-KW"/>
</dbReference>
<dbReference type="AlphaFoldDB" id="A0AA51BKA5"/>
<name>A0AA51BKA5_9BACT</name>
<dbReference type="PANTHER" id="PTHR23151:SF90">
    <property type="entry name" value="DIHYDROLIPOYLLYSINE-RESIDUE ACETYLTRANSFERASE COMPONENT OF PYRUVATE DEHYDROGENASE COMPLEX, MITOCHONDRIAL-RELATED"/>
    <property type="match status" value="1"/>
</dbReference>
<sequence length="373" mass="41360">MSIITIKMPKLSDTMVSGKLLTWKKKIGDKVVLGDILAEIETDKTTMELESFDNGELVNIFIGEGVVVDVGNKLCELKGTLGAYETDATPKHKTKPQQQVKVKTPNKILNGNGLTAKSPYLKSLESVLCKQPVSVEKVSVGEFSEGTSIKFSPNDRFISNKMVLTKKQVPHFYLEVCVDITKMLLLKKDLSSYSLTVNDFLLKATALALADCPKINSSWVDQTFYYEYSKVNLGFAVNTENDEVLVPVIKNCNSKSILEVSLEAKDLIKKARRGFVIQNSKPTFTLTNLGMYGIQNFFGIINLPNSGILSVGASYKKIKVPSLLEKNNVKPLEFSDNVNLSFSGDHRVLNGVKAAVFLNKLKYYLEKPLTLLL</sequence>
<comment type="similarity">
    <text evidence="2 4">Belongs to the 2-oxoacid dehydrogenase family.</text>
</comment>
<protein>
    <recommendedName>
        <fullName evidence="4">Dihydrolipoamide acetyltransferase component of pyruvate dehydrogenase complex</fullName>
        <ecNumber evidence="4">2.3.1.-</ecNumber>
    </recommendedName>
</protein>
<dbReference type="Pfam" id="PF00364">
    <property type="entry name" value="Biotin_lipoyl"/>
    <property type="match status" value="1"/>
</dbReference>
<evidence type="ECO:0000256" key="4">
    <source>
        <dbReference type="RuleBase" id="RU003423"/>
    </source>
</evidence>
<evidence type="ECO:0000313" key="6">
    <source>
        <dbReference type="EMBL" id="WMI30411.1"/>
    </source>
</evidence>
<evidence type="ECO:0000256" key="3">
    <source>
        <dbReference type="ARBA" id="ARBA00022823"/>
    </source>
</evidence>
<dbReference type="InterPro" id="IPR000089">
    <property type="entry name" value="Biotin_lipoyl"/>
</dbReference>
<keyword evidence="3 4" id="KW-0450">Lipoyl</keyword>
<reference evidence="6" key="1">
    <citation type="journal article" date="2021" name="Front. Microbiol.">
        <title>Genome Analysis of a Verrucomicrobial Endosymbiont With a Tiny Genome Discovered in an Antarctic Lake.</title>
        <authorList>
            <person name="Williams T.J."/>
            <person name="Allen M.A."/>
            <person name="Ivanova N."/>
            <person name="Huntemann M."/>
            <person name="Haque S."/>
            <person name="Hancock A.M."/>
            <person name="Brazendale S."/>
            <person name="Cavicchioli R."/>
        </authorList>
    </citation>
    <scope>NUCLEOTIDE SEQUENCE</scope>
    <source>
        <strain evidence="6">MAG_Ga0307966_1000010</strain>
    </source>
</reference>
<feature type="domain" description="Lipoyl-binding" evidence="5">
    <location>
        <begin position="3"/>
        <end position="78"/>
    </location>
</feature>
<dbReference type="InterPro" id="IPR003016">
    <property type="entry name" value="2-oxoA_DH_lipoyl-BS"/>
</dbReference>
<dbReference type="EC" id="2.3.1.-" evidence="4"/>
<dbReference type="PROSITE" id="PS00189">
    <property type="entry name" value="LIPOYL"/>
    <property type="match status" value="1"/>
</dbReference>
<dbReference type="Proteomes" id="UP001238843">
    <property type="component" value="Chromosome"/>
</dbReference>
<dbReference type="CDD" id="cd06849">
    <property type="entry name" value="lipoyl_domain"/>
    <property type="match status" value="1"/>
</dbReference>
<dbReference type="InterPro" id="IPR001078">
    <property type="entry name" value="2-oxoacid_DH_actylTfrase"/>
</dbReference>
<evidence type="ECO:0000256" key="2">
    <source>
        <dbReference type="ARBA" id="ARBA00007317"/>
    </source>
</evidence>
<accession>A0AA51BKA5</accession>
<dbReference type="Pfam" id="PF00198">
    <property type="entry name" value="2-oxoacid_dh"/>
    <property type="match status" value="1"/>
</dbReference>
<dbReference type="PANTHER" id="PTHR23151">
    <property type="entry name" value="DIHYDROLIPOAMIDE ACETYL/SUCCINYL-TRANSFERASE-RELATED"/>
    <property type="match status" value="1"/>
</dbReference>
<evidence type="ECO:0000256" key="1">
    <source>
        <dbReference type="ARBA" id="ARBA00001938"/>
    </source>
</evidence>
<dbReference type="GO" id="GO:0045254">
    <property type="term" value="C:pyruvate dehydrogenase complex"/>
    <property type="evidence" value="ECO:0007669"/>
    <property type="project" value="InterPro"/>
</dbReference>
<dbReference type="SUPFAM" id="SSF51230">
    <property type="entry name" value="Single hybrid motif"/>
    <property type="match status" value="1"/>
</dbReference>
<gene>
    <name evidence="6" type="ORF">QTO32_00605</name>
</gene>
<dbReference type="EMBL" id="CP128385">
    <property type="protein sequence ID" value="WMI30411.1"/>
    <property type="molecule type" value="Genomic_DNA"/>
</dbReference>